<keyword evidence="4" id="KW-1185">Reference proteome</keyword>
<feature type="compositionally biased region" description="Polar residues" evidence="1">
    <location>
        <begin position="121"/>
        <end position="132"/>
    </location>
</feature>
<evidence type="ECO:0000313" key="4">
    <source>
        <dbReference type="Proteomes" id="UP000735302"/>
    </source>
</evidence>
<sequence>MGPSTSSKKKHSQITTKSKKTKHDPMKMLKAVESIKTKRLSLMAASRPFGIPASTLSDQCSGRMPLEPTHFTLLSTTEEEKLKLYIFAMARCAFGLTTEVWATAKALVDLQRPPPADNADENLSSSSWQCSAVQEPLRTPNTERPPLTTSELQQDLILDLSHNSLDTQMPPHGALSIQERVLPPSGSAMVTAANPDQSSSSSKCTVIV</sequence>
<reference evidence="3 4" key="1">
    <citation type="journal article" date="2021" name="Elife">
        <title>Chloroplast acquisition without the gene transfer in kleptoplastic sea slugs, Plakobranchus ocellatus.</title>
        <authorList>
            <person name="Maeda T."/>
            <person name="Takahashi S."/>
            <person name="Yoshida T."/>
            <person name="Shimamura S."/>
            <person name="Takaki Y."/>
            <person name="Nagai Y."/>
            <person name="Toyoda A."/>
            <person name="Suzuki Y."/>
            <person name="Arimoto A."/>
            <person name="Ishii H."/>
            <person name="Satoh N."/>
            <person name="Nishiyama T."/>
            <person name="Hasebe M."/>
            <person name="Maruyama T."/>
            <person name="Minagawa J."/>
            <person name="Obokata J."/>
            <person name="Shigenobu S."/>
        </authorList>
    </citation>
    <scope>NUCLEOTIDE SEQUENCE [LARGE SCALE GENOMIC DNA]</scope>
</reference>
<feature type="region of interest" description="Disordered" evidence="1">
    <location>
        <begin position="1"/>
        <end position="25"/>
    </location>
</feature>
<feature type="domain" description="HTH psq-type" evidence="2">
    <location>
        <begin position="27"/>
        <end position="66"/>
    </location>
</feature>
<protein>
    <recommendedName>
        <fullName evidence="2">HTH psq-type domain-containing protein</fullName>
    </recommendedName>
</protein>
<evidence type="ECO:0000259" key="2">
    <source>
        <dbReference type="Pfam" id="PF05225"/>
    </source>
</evidence>
<evidence type="ECO:0000256" key="1">
    <source>
        <dbReference type="SAM" id="MobiDB-lite"/>
    </source>
</evidence>
<feature type="region of interest" description="Disordered" evidence="1">
    <location>
        <begin position="116"/>
        <end position="147"/>
    </location>
</feature>
<dbReference type="InterPro" id="IPR007889">
    <property type="entry name" value="HTH_Psq"/>
</dbReference>
<name>A0AAV4D7H6_9GAST</name>
<dbReference type="AlphaFoldDB" id="A0AAV4D7H6"/>
<dbReference type="InterPro" id="IPR009057">
    <property type="entry name" value="Homeodomain-like_sf"/>
</dbReference>
<proteinExistence type="predicted"/>
<dbReference type="EMBL" id="BLXT01007556">
    <property type="protein sequence ID" value="GFO39945.1"/>
    <property type="molecule type" value="Genomic_DNA"/>
</dbReference>
<comment type="caution">
    <text evidence="3">The sequence shown here is derived from an EMBL/GenBank/DDBJ whole genome shotgun (WGS) entry which is preliminary data.</text>
</comment>
<gene>
    <name evidence="3" type="ORF">PoB_006645000</name>
</gene>
<dbReference type="Pfam" id="PF05225">
    <property type="entry name" value="HTH_psq"/>
    <property type="match status" value="1"/>
</dbReference>
<feature type="compositionally biased region" description="Basic residues" evidence="1">
    <location>
        <begin position="7"/>
        <end position="22"/>
    </location>
</feature>
<organism evidence="3 4">
    <name type="scientific">Plakobranchus ocellatus</name>
    <dbReference type="NCBI Taxonomy" id="259542"/>
    <lineage>
        <taxon>Eukaryota</taxon>
        <taxon>Metazoa</taxon>
        <taxon>Spiralia</taxon>
        <taxon>Lophotrochozoa</taxon>
        <taxon>Mollusca</taxon>
        <taxon>Gastropoda</taxon>
        <taxon>Heterobranchia</taxon>
        <taxon>Euthyneura</taxon>
        <taxon>Panpulmonata</taxon>
        <taxon>Sacoglossa</taxon>
        <taxon>Placobranchoidea</taxon>
        <taxon>Plakobranchidae</taxon>
        <taxon>Plakobranchus</taxon>
    </lineage>
</organism>
<feature type="compositionally biased region" description="Polar residues" evidence="1">
    <location>
        <begin position="194"/>
        <end position="208"/>
    </location>
</feature>
<dbReference type="GO" id="GO:0003677">
    <property type="term" value="F:DNA binding"/>
    <property type="evidence" value="ECO:0007669"/>
    <property type="project" value="InterPro"/>
</dbReference>
<feature type="region of interest" description="Disordered" evidence="1">
    <location>
        <begin position="186"/>
        <end position="208"/>
    </location>
</feature>
<dbReference type="Proteomes" id="UP000735302">
    <property type="component" value="Unassembled WGS sequence"/>
</dbReference>
<accession>A0AAV4D7H6</accession>
<dbReference type="SUPFAM" id="SSF46689">
    <property type="entry name" value="Homeodomain-like"/>
    <property type="match status" value="1"/>
</dbReference>
<dbReference type="Gene3D" id="1.10.10.60">
    <property type="entry name" value="Homeodomain-like"/>
    <property type="match status" value="1"/>
</dbReference>
<evidence type="ECO:0000313" key="3">
    <source>
        <dbReference type="EMBL" id="GFO39945.1"/>
    </source>
</evidence>